<comment type="caution">
    <text evidence="1">The sequence shown here is derived from an EMBL/GenBank/DDBJ whole genome shotgun (WGS) entry which is preliminary data.</text>
</comment>
<dbReference type="Proteomes" id="UP001281003">
    <property type="component" value="Unassembled WGS sequence"/>
</dbReference>
<evidence type="ECO:0000313" key="2">
    <source>
        <dbReference type="Proteomes" id="UP001281003"/>
    </source>
</evidence>
<reference evidence="1" key="2">
    <citation type="submission" date="2023-07" db="EMBL/GenBank/DDBJ databases">
        <authorList>
            <consortium name="Lawrence Berkeley National Laboratory"/>
            <person name="Haridas S."/>
            <person name="Hensen N."/>
            <person name="Bonometti L."/>
            <person name="Westerberg I."/>
            <person name="Brannstrom I.O."/>
            <person name="Guillou S."/>
            <person name="Cros-Aarteil S."/>
            <person name="Calhoun S."/>
            <person name="Kuo A."/>
            <person name="Mondo S."/>
            <person name="Pangilinan J."/>
            <person name="Riley R."/>
            <person name="LaButti K."/>
            <person name="Andreopoulos B."/>
            <person name="Lipzen A."/>
            <person name="Chen C."/>
            <person name="Yanf M."/>
            <person name="Daum C."/>
            <person name="Ng V."/>
            <person name="Clum A."/>
            <person name="Steindorff A."/>
            <person name="Ohm R."/>
            <person name="Martin F."/>
            <person name="Silar P."/>
            <person name="Natvig D."/>
            <person name="Lalanne C."/>
            <person name="Gautier V."/>
            <person name="Ament-velasquez S.L."/>
            <person name="Kruys A."/>
            <person name="Hutchinson M.I."/>
            <person name="Powell A.J."/>
            <person name="Barry K."/>
            <person name="Miller A.N."/>
            <person name="Grigoriev I.V."/>
            <person name="Debuchy R."/>
            <person name="Gladieux P."/>
            <person name="Thoren M.H."/>
            <person name="Johannesson H."/>
        </authorList>
    </citation>
    <scope>NUCLEOTIDE SEQUENCE</scope>
    <source>
        <strain evidence="1">FGSC 1904</strain>
    </source>
</reference>
<name>A0AAE0PFC1_SORBR</name>
<organism evidence="1 2">
    <name type="scientific">Sordaria brevicollis</name>
    <dbReference type="NCBI Taxonomy" id="83679"/>
    <lineage>
        <taxon>Eukaryota</taxon>
        <taxon>Fungi</taxon>
        <taxon>Dikarya</taxon>
        <taxon>Ascomycota</taxon>
        <taxon>Pezizomycotina</taxon>
        <taxon>Sordariomycetes</taxon>
        <taxon>Sordariomycetidae</taxon>
        <taxon>Sordariales</taxon>
        <taxon>Sordariaceae</taxon>
        <taxon>Sordaria</taxon>
    </lineage>
</organism>
<reference evidence="1" key="1">
    <citation type="journal article" date="2023" name="Mol. Phylogenet. Evol.">
        <title>Genome-scale phylogeny and comparative genomics of the fungal order Sordariales.</title>
        <authorList>
            <person name="Hensen N."/>
            <person name="Bonometti L."/>
            <person name="Westerberg I."/>
            <person name="Brannstrom I.O."/>
            <person name="Guillou S."/>
            <person name="Cros-Aarteil S."/>
            <person name="Calhoun S."/>
            <person name="Haridas S."/>
            <person name="Kuo A."/>
            <person name="Mondo S."/>
            <person name="Pangilinan J."/>
            <person name="Riley R."/>
            <person name="LaButti K."/>
            <person name="Andreopoulos B."/>
            <person name="Lipzen A."/>
            <person name="Chen C."/>
            <person name="Yan M."/>
            <person name="Daum C."/>
            <person name="Ng V."/>
            <person name="Clum A."/>
            <person name="Steindorff A."/>
            <person name="Ohm R.A."/>
            <person name="Martin F."/>
            <person name="Silar P."/>
            <person name="Natvig D.O."/>
            <person name="Lalanne C."/>
            <person name="Gautier V."/>
            <person name="Ament-Velasquez S.L."/>
            <person name="Kruys A."/>
            <person name="Hutchinson M.I."/>
            <person name="Powell A.J."/>
            <person name="Barry K."/>
            <person name="Miller A.N."/>
            <person name="Grigoriev I.V."/>
            <person name="Debuchy R."/>
            <person name="Gladieux P."/>
            <person name="Hiltunen Thoren M."/>
            <person name="Johannesson H."/>
        </authorList>
    </citation>
    <scope>NUCLEOTIDE SEQUENCE</scope>
    <source>
        <strain evidence="1">FGSC 1904</strain>
    </source>
</reference>
<keyword evidence="2" id="KW-1185">Reference proteome</keyword>
<accession>A0AAE0PFC1</accession>
<gene>
    <name evidence="1" type="ORF">B0T20DRAFT_412021</name>
</gene>
<dbReference type="AlphaFoldDB" id="A0AAE0PFC1"/>
<protein>
    <submittedName>
        <fullName evidence="1">Uncharacterized protein</fullName>
    </submittedName>
</protein>
<evidence type="ECO:0000313" key="1">
    <source>
        <dbReference type="EMBL" id="KAK3398789.1"/>
    </source>
</evidence>
<proteinExistence type="predicted"/>
<dbReference type="EMBL" id="JAUTDP010000006">
    <property type="protein sequence ID" value="KAK3398789.1"/>
    <property type="molecule type" value="Genomic_DNA"/>
</dbReference>
<sequence>MDWLDSKYAMPNYLPLDAPWSEYSEQALRTQCFLRFRNDVGSADDLRDRLEQYRVGHPIEERLFPWRVRKNKSYTSDLSRARYRRYQVIEVEDNSDKTSVEKRFTLWEPHTNTMFDVIISRIPRCNCRRRVSVLIYPPRLYDA</sequence>